<comment type="caution">
    <text evidence="2">The sequence shown here is derived from an EMBL/GenBank/DDBJ whole genome shotgun (WGS) entry which is preliminary data.</text>
</comment>
<accession>A0A225W9D6</accession>
<dbReference type="EMBL" id="NBNE01001360">
    <property type="protein sequence ID" value="OWZ14341.1"/>
    <property type="molecule type" value="Genomic_DNA"/>
</dbReference>
<keyword evidence="3" id="KW-1185">Reference proteome</keyword>
<dbReference type="Proteomes" id="UP000198211">
    <property type="component" value="Unassembled WGS sequence"/>
</dbReference>
<evidence type="ECO:0000256" key="1">
    <source>
        <dbReference type="SAM" id="MobiDB-lite"/>
    </source>
</evidence>
<sequence length="148" mass="15828">MTDVCSQLRPKPGSQEHVVLLGARLGSKINVGNSTPTRVDKAERYASFEIGASEVIPDRIITTLSVAKRTLLPGDSEKHLRMTTTSKYSVSPTCDLAVVLDTTAFNESSKCAENDPATGAPSRGRHAVARGGGRTLVAGERVQEVHNR</sequence>
<gene>
    <name evidence="2" type="ORF">PHMEG_00012195</name>
</gene>
<evidence type="ECO:0000313" key="3">
    <source>
        <dbReference type="Proteomes" id="UP000198211"/>
    </source>
</evidence>
<dbReference type="AlphaFoldDB" id="A0A225W9D6"/>
<reference evidence="3" key="1">
    <citation type="submission" date="2017-03" db="EMBL/GenBank/DDBJ databases">
        <title>Phytopthora megakarya and P. palmivora, two closely related causual agents of cacao black pod achieved similar genome size and gene model numbers by different mechanisms.</title>
        <authorList>
            <person name="Ali S."/>
            <person name="Shao J."/>
            <person name="Larry D.J."/>
            <person name="Kronmiller B."/>
            <person name="Shen D."/>
            <person name="Strem M.D."/>
            <person name="Melnick R.L."/>
            <person name="Guiltinan M.J."/>
            <person name="Tyler B.M."/>
            <person name="Meinhardt L.W."/>
            <person name="Bailey B.A."/>
        </authorList>
    </citation>
    <scope>NUCLEOTIDE SEQUENCE [LARGE SCALE GENOMIC DNA]</scope>
    <source>
        <strain evidence="3">zdho120</strain>
    </source>
</reference>
<protein>
    <submittedName>
        <fullName evidence="2">Uncharacterized protein</fullName>
    </submittedName>
</protein>
<proteinExistence type="predicted"/>
<feature type="region of interest" description="Disordered" evidence="1">
    <location>
        <begin position="109"/>
        <end position="132"/>
    </location>
</feature>
<organism evidence="2 3">
    <name type="scientific">Phytophthora megakarya</name>
    <dbReference type="NCBI Taxonomy" id="4795"/>
    <lineage>
        <taxon>Eukaryota</taxon>
        <taxon>Sar</taxon>
        <taxon>Stramenopiles</taxon>
        <taxon>Oomycota</taxon>
        <taxon>Peronosporomycetes</taxon>
        <taxon>Peronosporales</taxon>
        <taxon>Peronosporaceae</taxon>
        <taxon>Phytophthora</taxon>
    </lineage>
</organism>
<evidence type="ECO:0000313" key="2">
    <source>
        <dbReference type="EMBL" id="OWZ14341.1"/>
    </source>
</evidence>
<name>A0A225W9D6_9STRA</name>